<proteinExistence type="predicted"/>
<sequence length="158" mass="17892">MDGEILTAEEKQALDMLQSSLRKVDGHYECKLLWRRPDIVLPNSLPTAERRFAILEDRFRRNPILGRDCEATVNEYISMGHAKEAEPCTSRTRHWFLPHHGVCSQSKPGKVRVAFDASARTNGISLNDVLLSVPKLLTDLLSVLLRFRERPVAVSADI</sequence>
<accession>A0A085LXY7</accession>
<organism evidence="1 2">
    <name type="scientific">Trichuris suis</name>
    <name type="common">pig whipworm</name>
    <dbReference type="NCBI Taxonomy" id="68888"/>
    <lineage>
        <taxon>Eukaryota</taxon>
        <taxon>Metazoa</taxon>
        <taxon>Ecdysozoa</taxon>
        <taxon>Nematoda</taxon>
        <taxon>Enoplea</taxon>
        <taxon>Dorylaimia</taxon>
        <taxon>Trichinellida</taxon>
        <taxon>Trichuridae</taxon>
        <taxon>Trichuris</taxon>
    </lineage>
</organism>
<reference evidence="1 2" key="1">
    <citation type="journal article" date="2014" name="Nat. Genet.">
        <title>Genome and transcriptome of the porcine whipworm Trichuris suis.</title>
        <authorList>
            <person name="Jex A.R."/>
            <person name="Nejsum P."/>
            <person name="Schwarz E.M."/>
            <person name="Hu L."/>
            <person name="Young N.D."/>
            <person name="Hall R.S."/>
            <person name="Korhonen P.K."/>
            <person name="Liao S."/>
            <person name="Thamsborg S."/>
            <person name="Xia J."/>
            <person name="Xu P."/>
            <person name="Wang S."/>
            <person name="Scheerlinck J.P."/>
            <person name="Hofmann A."/>
            <person name="Sternberg P.W."/>
            <person name="Wang J."/>
            <person name="Gasser R.B."/>
        </authorList>
    </citation>
    <scope>NUCLEOTIDE SEQUENCE [LARGE SCALE GENOMIC DNA]</scope>
    <source>
        <strain evidence="1">DCEP-RM93M</strain>
    </source>
</reference>
<dbReference type="AlphaFoldDB" id="A0A085LXY7"/>
<dbReference type="PANTHER" id="PTHR47331:SF5">
    <property type="entry name" value="RIBONUCLEASE H"/>
    <property type="match status" value="1"/>
</dbReference>
<dbReference type="EMBL" id="KL363263">
    <property type="protein sequence ID" value="KFD49833.1"/>
    <property type="molecule type" value="Genomic_DNA"/>
</dbReference>
<name>A0A085LXY7_9BILA</name>
<protein>
    <submittedName>
        <fullName evidence="1">Uncharacterized protein</fullName>
    </submittedName>
</protein>
<dbReference type="Proteomes" id="UP000030764">
    <property type="component" value="Unassembled WGS sequence"/>
</dbReference>
<keyword evidence="2" id="KW-1185">Reference proteome</keyword>
<dbReference type="PANTHER" id="PTHR47331">
    <property type="entry name" value="PHD-TYPE DOMAIN-CONTAINING PROTEIN"/>
    <property type="match status" value="1"/>
</dbReference>
<evidence type="ECO:0000313" key="1">
    <source>
        <dbReference type="EMBL" id="KFD49833.1"/>
    </source>
</evidence>
<gene>
    <name evidence="1" type="ORF">M513_09300</name>
</gene>
<evidence type="ECO:0000313" key="2">
    <source>
        <dbReference type="Proteomes" id="UP000030764"/>
    </source>
</evidence>